<gene>
    <name evidence="3" type="ORF">OSTQU699_LOCUS7371</name>
</gene>
<feature type="transmembrane region" description="Helical" evidence="2">
    <location>
        <begin position="154"/>
        <end position="173"/>
    </location>
</feature>
<keyword evidence="2" id="KW-0812">Transmembrane</keyword>
<feature type="transmembrane region" description="Helical" evidence="2">
    <location>
        <begin position="328"/>
        <end position="349"/>
    </location>
</feature>
<feature type="transmembrane region" description="Helical" evidence="2">
    <location>
        <begin position="73"/>
        <end position="95"/>
    </location>
</feature>
<feature type="compositionally biased region" description="Low complexity" evidence="1">
    <location>
        <begin position="31"/>
        <end position="46"/>
    </location>
</feature>
<feature type="compositionally biased region" description="Basic and acidic residues" evidence="1">
    <location>
        <begin position="1"/>
        <end position="12"/>
    </location>
</feature>
<feature type="transmembrane region" description="Helical" evidence="2">
    <location>
        <begin position="115"/>
        <end position="134"/>
    </location>
</feature>
<feature type="transmembrane region" description="Helical" evidence="2">
    <location>
        <begin position="281"/>
        <end position="301"/>
    </location>
</feature>
<feature type="transmembrane region" description="Helical" evidence="2">
    <location>
        <begin position="361"/>
        <end position="383"/>
    </location>
</feature>
<protein>
    <submittedName>
        <fullName evidence="3">Uncharacterized protein</fullName>
    </submittedName>
</protein>
<keyword evidence="2" id="KW-0472">Membrane</keyword>
<organism evidence="3 4">
    <name type="scientific">Ostreobium quekettii</name>
    <dbReference type="NCBI Taxonomy" id="121088"/>
    <lineage>
        <taxon>Eukaryota</taxon>
        <taxon>Viridiplantae</taxon>
        <taxon>Chlorophyta</taxon>
        <taxon>core chlorophytes</taxon>
        <taxon>Ulvophyceae</taxon>
        <taxon>TCBD clade</taxon>
        <taxon>Bryopsidales</taxon>
        <taxon>Ostreobineae</taxon>
        <taxon>Ostreobiaceae</taxon>
        <taxon>Ostreobium</taxon>
    </lineage>
</organism>
<evidence type="ECO:0000313" key="4">
    <source>
        <dbReference type="Proteomes" id="UP000708148"/>
    </source>
</evidence>
<dbReference type="EMBL" id="CAJHUC010001684">
    <property type="protein sequence ID" value="CAD7702014.1"/>
    <property type="molecule type" value="Genomic_DNA"/>
</dbReference>
<evidence type="ECO:0000313" key="3">
    <source>
        <dbReference type="EMBL" id="CAD7702014.1"/>
    </source>
</evidence>
<keyword evidence="2" id="KW-1133">Transmembrane helix</keyword>
<keyword evidence="4" id="KW-1185">Reference proteome</keyword>
<dbReference type="OrthoDB" id="10659501at2759"/>
<comment type="caution">
    <text evidence="3">The sequence shown here is derived from an EMBL/GenBank/DDBJ whole genome shotgun (WGS) entry which is preliminary data.</text>
</comment>
<dbReference type="AlphaFoldDB" id="A0A8S1J7Y1"/>
<evidence type="ECO:0000256" key="1">
    <source>
        <dbReference type="SAM" id="MobiDB-lite"/>
    </source>
</evidence>
<dbReference type="Proteomes" id="UP000708148">
    <property type="component" value="Unassembled WGS sequence"/>
</dbReference>
<reference evidence="3" key="1">
    <citation type="submission" date="2020-12" db="EMBL/GenBank/DDBJ databases">
        <authorList>
            <person name="Iha C."/>
        </authorList>
    </citation>
    <scope>NUCLEOTIDE SEQUENCE</scope>
</reference>
<accession>A0A8S1J7Y1</accession>
<proteinExistence type="predicted"/>
<name>A0A8S1J7Y1_9CHLO</name>
<sequence>MDDVERNLDDPKAFPASDFAHSAPETGENGSAATDPSATPSTTPSALDADDVFNPDTHVLLGQELKTDRQVKVVLRALYWTAALSAGALAAVFALKARLSGRPLIDTRRLHQLNAAFAALHLGASAATAVVLALRLRLVARAGLAWSKRRRRWVNLYSSQLALVMLLAAAFLAPNAHMLTNPCGHVDAPVWVAHGVRFTCWNSLLALFVIGVRNYTPSTEAADRPDAILLDAPWRVHWPVGVYWMAFEVGLAVAVAGRLATSSAETACREIESGQCDPGGVWLFSAILFGVLFIGYVAMYARSARRAFVELGNKAYCEFRWTNVDLRYQVRIGTLVMLFGLADILLWFAEMRSCLSFVMARFGLLPAEFSVTAFTIVDCAFMLPGRPGTRPPEDAAHGLENYRCFAS</sequence>
<evidence type="ECO:0000256" key="2">
    <source>
        <dbReference type="SAM" id="Phobius"/>
    </source>
</evidence>
<feature type="region of interest" description="Disordered" evidence="1">
    <location>
        <begin position="1"/>
        <end position="49"/>
    </location>
</feature>